<name>A0A0K2SPP4_LIMPI</name>
<protein>
    <recommendedName>
        <fullName evidence="4">Flagellar protein FlaG</fullName>
    </recommendedName>
</protein>
<proteinExistence type="predicted"/>
<dbReference type="SUPFAM" id="SSF160214">
    <property type="entry name" value="FlaG-like"/>
    <property type="match status" value="1"/>
</dbReference>
<sequence length="108" mass="12488">MDGRTTATRHVEGVRQVAEGARPRETISWEEARRKEPRAASPSEQRTETTIPVFREFRYRVDESTGRIVVEIRDGLTGELVRQVPPEEILQVMRGIQEYLGIRVDRRA</sequence>
<dbReference type="InterPro" id="IPR035924">
    <property type="entry name" value="FlaG-like_sf"/>
</dbReference>
<evidence type="ECO:0008006" key="4">
    <source>
        <dbReference type="Google" id="ProtNLM"/>
    </source>
</evidence>
<dbReference type="KEGG" id="lpil:LIP_2965"/>
<dbReference type="PANTHER" id="PTHR37166:SF1">
    <property type="entry name" value="PROTEIN FLAG"/>
    <property type="match status" value="1"/>
</dbReference>
<evidence type="ECO:0000313" key="2">
    <source>
        <dbReference type="EMBL" id="BAS28794.1"/>
    </source>
</evidence>
<feature type="compositionally biased region" description="Basic and acidic residues" evidence="1">
    <location>
        <begin position="21"/>
        <end position="38"/>
    </location>
</feature>
<dbReference type="STRING" id="1555112.LIP_2965"/>
<dbReference type="OrthoDB" id="9799867at2"/>
<dbReference type="Pfam" id="PF03646">
    <property type="entry name" value="FlaG"/>
    <property type="match status" value="1"/>
</dbReference>
<dbReference type="AlphaFoldDB" id="A0A0K2SPP4"/>
<dbReference type="Proteomes" id="UP000065807">
    <property type="component" value="Chromosome"/>
</dbReference>
<accession>A0A0K2SPP4</accession>
<dbReference type="PANTHER" id="PTHR37166">
    <property type="entry name" value="PROTEIN FLAG"/>
    <property type="match status" value="1"/>
</dbReference>
<dbReference type="EMBL" id="AP014924">
    <property type="protein sequence ID" value="BAS28794.1"/>
    <property type="molecule type" value="Genomic_DNA"/>
</dbReference>
<keyword evidence="3" id="KW-1185">Reference proteome</keyword>
<dbReference type="RefSeq" id="WP_082726362.1">
    <property type="nucleotide sequence ID" value="NZ_AP014924.1"/>
</dbReference>
<feature type="compositionally biased region" description="Basic and acidic residues" evidence="1">
    <location>
        <begin position="1"/>
        <end position="13"/>
    </location>
</feature>
<feature type="region of interest" description="Disordered" evidence="1">
    <location>
        <begin position="1"/>
        <end position="49"/>
    </location>
</feature>
<dbReference type="InterPro" id="IPR005186">
    <property type="entry name" value="FlaG"/>
</dbReference>
<gene>
    <name evidence="2" type="ORF">LIP_2965</name>
</gene>
<organism evidence="2 3">
    <name type="scientific">Limnochorda pilosa</name>
    <dbReference type="NCBI Taxonomy" id="1555112"/>
    <lineage>
        <taxon>Bacteria</taxon>
        <taxon>Bacillati</taxon>
        <taxon>Bacillota</taxon>
        <taxon>Limnochordia</taxon>
        <taxon>Limnochordales</taxon>
        <taxon>Limnochordaceae</taxon>
        <taxon>Limnochorda</taxon>
    </lineage>
</organism>
<evidence type="ECO:0000256" key="1">
    <source>
        <dbReference type="SAM" id="MobiDB-lite"/>
    </source>
</evidence>
<reference evidence="3" key="1">
    <citation type="submission" date="2015-07" db="EMBL/GenBank/DDBJ databases">
        <title>Complete genome sequence and phylogenetic analysis of Limnochorda pilosa.</title>
        <authorList>
            <person name="Watanabe M."/>
            <person name="Kojima H."/>
            <person name="Fukui M."/>
        </authorList>
    </citation>
    <scope>NUCLEOTIDE SEQUENCE [LARGE SCALE GENOMIC DNA]</scope>
    <source>
        <strain evidence="3">HC45</strain>
    </source>
</reference>
<evidence type="ECO:0000313" key="3">
    <source>
        <dbReference type="Proteomes" id="UP000065807"/>
    </source>
</evidence>
<dbReference type="Gene3D" id="3.30.160.170">
    <property type="entry name" value="FlaG-like"/>
    <property type="match status" value="1"/>
</dbReference>
<reference evidence="3" key="2">
    <citation type="journal article" date="2016" name="Int. J. Syst. Evol. Microbiol.">
        <title>Complete genome sequence and cell structure of Limnochorda pilosa, a Gram-negative spore-former within the phylum Firmicutes.</title>
        <authorList>
            <person name="Watanabe M."/>
            <person name="Kojima H."/>
            <person name="Fukui M."/>
        </authorList>
    </citation>
    <scope>NUCLEOTIDE SEQUENCE [LARGE SCALE GENOMIC DNA]</scope>
    <source>
        <strain evidence="3">HC45</strain>
    </source>
</reference>